<dbReference type="Proteomes" id="UP000216442">
    <property type="component" value="Unassembled WGS sequence"/>
</dbReference>
<comment type="caution">
    <text evidence="1">The sequence shown here is derived from an EMBL/GenBank/DDBJ whole genome shotgun (WGS) entry which is preliminary data.</text>
</comment>
<gene>
    <name evidence="1" type="ORF">CIT26_09040</name>
</gene>
<dbReference type="Gene3D" id="6.10.250.730">
    <property type="match status" value="1"/>
</dbReference>
<dbReference type="Pfam" id="PF06169">
    <property type="entry name" value="DUF982"/>
    <property type="match status" value="1"/>
</dbReference>
<dbReference type="OrthoDB" id="8100265at2"/>
<dbReference type="InterPro" id="IPR010385">
    <property type="entry name" value="DUF982"/>
</dbReference>
<proteinExistence type="predicted"/>
<keyword evidence="2" id="KW-1185">Reference proteome</keyword>
<name>A0A271LQD3_9HYPH</name>
<dbReference type="EMBL" id="NPKJ01000031">
    <property type="protein sequence ID" value="PAQ10284.1"/>
    <property type="molecule type" value="Genomic_DNA"/>
</dbReference>
<organism evidence="1 2">
    <name type="scientific">Mesorhizobium temperatum</name>
    <dbReference type="NCBI Taxonomy" id="241416"/>
    <lineage>
        <taxon>Bacteria</taxon>
        <taxon>Pseudomonadati</taxon>
        <taxon>Pseudomonadota</taxon>
        <taxon>Alphaproteobacteria</taxon>
        <taxon>Hyphomicrobiales</taxon>
        <taxon>Phyllobacteriaceae</taxon>
        <taxon>Mesorhizobium</taxon>
    </lineage>
</organism>
<evidence type="ECO:0008006" key="3">
    <source>
        <dbReference type="Google" id="ProtNLM"/>
    </source>
</evidence>
<sequence>MTGLSRFERPVVVQVGRHSSERIVFEVNDAATILLRDLHRQTEKRKVAMDACLRVLRGEAHPPATRRAFVAAALEAKILRSD</sequence>
<reference evidence="1 2" key="1">
    <citation type="submission" date="2017-08" db="EMBL/GenBank/DDBJ databases">
        <title>Mesorhizobium wenxinae sp. nov., a novel rhizobial species isolated from root nodules of chickpea (Cicer arietinum L.).</title>
        <authorList>
            <person name="Zhang J."/>
        </authorList>
    </citation>
    <scope>NUCLEOTIDE SEQUENCE [LARGE SCALE GENOMIC DNA]</scope>
    <source>
        <strain evidence="1 2">SDW018</strain>
    </source>
</reference>
<evidence type="ECO:0000313" key="1">
    <source>
        <dbReference type="EMBL" id="PAQ10284.1"/>
    </source>
</evidence>
<dbReference type="AlphaFoldDB" id="A0A271LQD3"/>
<evidence type="ECO:0000313" key="2">
    <source>
        <dbReference type="Proteomes" id="UP000216442"/>
    </source>
</evidence>
<dbReference type="RefSeq" id="WP_095492264.1">
    <property type="nucleotide sequence ID" value="NZ_NPKJ01000031.1"/>
</dbReference>
<accession>A0A271LQD3</accession>
<protein>
    <recommendedName>
        <fullName evidence="3">DUF982 domain-containing protein</fullName>
    </recommendedName>
</protein>